<accession>A0A7G6T641</accession>
<evidence type="ECO:0000313" key="3">
    <source>
        <dbReference type="Proteomes" id="UP000515465"/>
    </source>
</evidence>
<protein>
    <recommendedName>
        <fullName evidence="4">AAA family ATPase</fullName>
    </recommendedName>
</protein>
<dbReference type="Proteomes" id="UP000515465">
    <property type="component" value="Plasmid p_1"/>
</dbReference>
<evidence type="ECO:0000313" key="2">
    <source>
        <dbReference type="EMBL" id="QND62223.1"/>
    </source>
</evidence>
<geneLocation type="plasmid" evidence="2 3">
    <name>p_1</name>
</geneLocation>
<reference evidence="3" key="1">
    <citation type="journal article" date="2020" name="Mol. Plant Microbe">
        <title>Rhizobial microsymbionts of the narrowly endemic Oxytropis species growing in Kamchatka are characterized by significant genetic diversity and possess a set of genes that are associated with T3SS and T6SS secretion systems and can affect the development of symbiosis.</title>
        <authorList>
            <person name="Safronova V."/>
            <person name="Guro P."/>
            <person name="Sazanova A."/>
            <person name="Kuznetsova I."/>
            <person name="Belimov A."/>
            <person name="Yakubov V."/>
            <person name="Chirak E."/>
            <person name="Afonin A."/>
            <person name="Gogolev Y."/>
            <person name="Andronov E."/>
            <person name="Tikhonovich I."/>
        </authorList>
    </citation>
    <scope>NUCLEOTIDE SEQUENCE [LARGE SCALE GENOMIC DNA]</scope>
    <source>
        <strain evidence="3">583</strain>
        <plasmid evidence="3">p_1</plasmid>
    </source>
</reference>
<dbReference type="EMBL" id="CP050299">
    <property type="protein sequence ID" value="QND62223.1"/>
    <property type="molecule type" value="Genomic_DNA"/>
</dbReference>
<proteinExistence type="predicted"/>
<organism evidence="2 3">
    <name type="scientific">Mesorhizobium huakuii</name>
    <dbReference type="NCBI Taxonomy" id="28104"/>
    <lineage>
        <taxon>Bacteria</taxon>
        <taxon>Pseudomonadati</taxon>
        <taxon>Pseudomonadota</taxon>
        <taxon>Alphaproteobacteria</taxon>
        <taxon>Hyphomicrobiales</taxon>
        <taxon>Phyllobacteriaceae</taxon>
        <taxon>Mesorhizobium</taxon>
    </lineage>
</organism>
<feature type="region of interest" description="Disordered" evidence="1">
    <location>
        <begin position="75"/>
        <end position="95"/>
    </location>
</feature>
<evidence type="ECO:0008006" key="4">
    <source>
        <dbReference type="Google" id="ProtNLM"/>
    </source>
</evidence>
<dbReference type="AlphaFoldDB" id="A0A7G6T641"/>
<sequence>METFDHGRSEEVFKLFGEMACAGQVIYLTHNRHLCEIAKAAIPSVTIHELGRLCSFSVGANARLGVNPSVSAEMAAKPTGRLVRRSKPRDREDKG</sequence>
<keyword evidence="2" id="KW-0614">Plasmid</keyword>
<evidence type="ECO:0000256" key="1">
    <source>
        <dbReference type="SAM" id="MobiDB-lite"/>
    </source>
</evidence>
<name>A0A7G6T641_9HYPH</name>
<gene>
    <name evidence="2" type="ORF">HB778_39975</name>
</gene>